<accession>A0A5C6UCX8</accession>
<dbReference type="Proteomes" id="UP000321250">
    <property type="component" value="Unassembled WGS sequence"/>
</dbReference>
<dbReference type="EMBL" id="VOQR01000001">
    <property type="protein sequence ID" value="TXC69808.1"/>
    <property type="molecule type" value="Genomic_DNA"/>
</dbReference>
<name>A0A5C6UCX8_9SPHN</name>
<feature type="transmembrane region" description="Helical" evidence="1">
    <location>
        <begin position="54"/>
        <end position="73"/>
    </location>
</feature>
<sequence>MDLTFDPAKDAANIAKHGLSLADFRGFDTDPNIYVDDRHDYGEVRLLARGRIGGRGYCVVFTVVGTVTRVISFRRAHEKEMRRYE</sequence>
<keyword evidence="1" id="KW-1133">Transmembrane helix</keyword>
<dbReference type="InterPro" id="IPR007460">
    <property type="entry name" value="BrnT_toxin"/>
</dbReference>
<protein>
    <submittedName>
        <fullName evidence="2">BrnT family toxin</fullName>
    </submittedName>
</protein>
<proteinExistence type="predicted"/>
<keyword evidence="3" id="KW-1185">Reference proteome</keyword>
<dbReference type="InterPro" id="IPR038573">
    <property type="entry name" value="BrnT_sf"/>
</dbReference>
<dbReference type="Pfam" id="PF04365">
    <property type="entry name" value="BrnT_toxin"/>
    <property type="match status" value="1"/>
</dbReference>
<evidence type="ECO:0000256" key="1">
    <source>
        <dbReference type="SAM" id="Phobius"/>
    </source>
</evidence>
<comment type="caution">
    <text evidence="2">The sequence shown here is derived from an EMBL/GenBank/DDBJ whole genome shotgun (WGS) entry which is preliminary data.</text>
</comment>
<organism evidence="2 3">
    <name type="scientific">Sphingomonas ginsenosidivorax</name>
    <dbReference type="NCBI Taxonomy" id="862135"/>
    <lineage>
        <taxon>Bacteria</taxon>
        <taxon>Pseudomonadati</taxon>
        <taxon>Pseudomonadota</taxon>
        <taxon>Alphaproteobacteria</taxon>
        <taxon>Sphingomonadales</taxon>
        <taxon>Sphingomonadaceae</taxon>
        <taxon>Sphingomonas</taxon>
    </lineage>
</organism>
<dbReference type="OrthoDB" id="839663at2"/>
<gene>
    <name evidence="2" type="ORF">FSB78_01675</name>
</gene>
<dbReference type="AlphaFoldDB" id="A0A5C6UCX8"/>
<evidence type="ECO:0000313" key="3">
    <source>
        <dbReference type="Proteomes" id="UP000321250"/>
    </source>
</evidence>
<keyword evidence="1" id="KW-0812">Transmembrane</keyword>
<reference evidence="2 3" key="1">
    <citation type="journal article" date="2013" name="Antonie Van Leeuwenhoek">
        <title>Sphingomonas ginsenosidivorax sp. nov., with the ability to transform ginsenosides.</title>
        <authorList>
            <person name="Jin X.F."/>
            <person name="Kim J.K."/>
            <person name="Liu Q.M."/>
            <person name="Kang M.S."/>
            <person name="He D."/>
            <person name="Jin F.X."/>
            <person name="Kim S.C."/>
            <person name="Im W.T."/>
        </authorList>
    </citation>
    <scope>NUCLEOTIDE SEQUENCE [LARGE SCALE GENOMIC DNA]</scope>
    <source>
        <strain evidence="2 3">KHI67</strain>
    </source>
</reference>
<keyword evidence="1" id="KW-0472">Membrane</keyword>
<dbReference type="Gene3D" id="3.10.450.530">
    <property type="entry name" value="Ribonuclease toxin, BrnT, of type II toxin-antitoxin system"/>
    <property type="match status" value="1"/>
</dbReference>
<dbReference type="RefSeq" id="WP_147079417.1">
    <property type="nucleotide sequence ID" value="NZ_VOQR01000001.1"/>
</dbReference>
<evidence type="ECO:0000313" key="2">
    <source>
        <dbReference type="EMBL" id="TXC69808.1"/>
    </source>
</evidence>